<feature type="non-terminal residue" evidence="2">
    <location>
        <position position="136"/>
    </location>
</feature>
<dbReference type="Gene3D" id="2.60.120.260">
    <property type="entry name" value="Galactose-binding domain-like"/>
    <property type="match status" value="1"/>
</dbReference>
<dbReference type="AlphaFoldDB" id="A0A060CFX3"/>
<dbReference type="EMBL" id="KF126485">
    <property type="protein sequence ID" value="AIA93832.1"/>
    <property type="molecule type" value="Genomic_DNA"/>
</dbReference>
<proteinExistence type="predicted"/>
<reference evidence="2" key="1">
    <citation type="journal article" date="2013" name="Environ. Microbiol.">
        <title>Seasonally variable intestinal metagenomes of the red palm weevil (Rhynchophorus ferrugineus).</title>
        <authorList>
            <person name="Jia S."/>
            <person name="Zhang X."/>
            <person name="Zhang G."/>
            <person name="Yin A."/>
            <person name="Zhang S."/>
            <person name="Li F."/>
            <person name="Wang L."/>
            <person name="Zhao D."/>
            <person name="Yun Q."/>
            <person name="Tala"/>
            <person name="Wang J."/>
            <person name="Sun G."/>
            <person name="Baabdullah M."/>
            <person name="Yu X."/>
            <person name="Hu S."/>
            <person name="Al-Mssallem I.S."/>
            <person name="Yu J."/>
        </authorList>
    </citation>
    <scope>NUCLEOTIDE SEQUENCE</scope>
</reference>
<feature type="region of interest" description="Disordered" evidence="1">
    <location>
        <begin position="99"/>
        <end position="136"/>
    </location>
</feature>
<evidence type="ECO:0000313" key="2">
    <source>
        <dbReference type="EMBL" id="AIA93832.1"/>
    </source>
</evidence>
<name>A0A060CFX3_9XANT</name>
<evidence type="ECO:0000256" key="1">
    <source>
        <dbReference type="SAM" id="MobiDB-lite"/>
    </source>
</evidence>
<sequence>LRVIPTRAPQPPRGHRRNIAPAAVATASNRPLLPQYWIKALNDEIVRRNPLPPDMWASWRGRHSPARVWIQYRWRRPVTIDASRMYFWADHPAGADAGVAPPSAWRIDTGRGKGGGRYRTPVDIPPAPGSSRIRLS</sequence>
<feature type="non-terminal residue" evidence="2">
    <location>
        <position position="1"/>
    </location>
</feature>
<accession>A0A060CFX3</accession>
<protein>
    <submittedName>
        <fullName evidence="2">CAZy families GH43 protein</fullName>
    </submittedName>
</protein>
<organism evidence="2">
    <name type="scientific">uncultured Xanthomonas sp</name>
    <dbReference type="NCBI Taxonomy" id="152831"/>
    <lineage>
        <taxon>Bacteria</taxon>
        <taxon>Pseudomonadati</taxon>
        <taxon>Pseudomonadota</taxon>
        <taxon>Gammaproteobacteria</taxon>
        <taxon>Lysobacterales</taxon>
        <taxon>Lysobacteraceae</taxon>
        <taxon>Xanthomonas</taxon>
        <taxon>environmental samples</taxon>
    </lineage>
</organism>